<reference evidence="1 2" key="1">
    <citation type="submission" date="2014-11" db="EMBL/GenBank/DDBJ databases">
        <authorList>
            <person name="Zhu J."/>
            <person name="Qi W."/>
            <person name="Song R."/>
        </authorList>
    </citation>
    <scope>NUCLEOTIDE SEQUENCE [LARGE SCALE GENOMIC DNA]</scope>
</reference>
<gene>
    <name evidence="1" type="ORF">Vbra_23165</name>
</gene>
<evidence type="ECO:0000313" key="2">
    <source>
        <dbReference type="Proteomes" id="UP000041254"/>
    </source>
</evidence>
<dbReference type="AlphaFoldDB" id="A0A0G4GT48"/>
<dbReference type="InParanoid" id="A0A0G4GT48"/>
<evidence type="ECO:0000313" key="1">
    <source>
        <dbReference type="EMBL" id="CEM33835.1"/>
    </source>
</evidence>
<name>A0A0G4GT48_VITBC</name>
<dbReference type="VEuPathDB" id="CryptoDB:Vbra_23165"/>
<dbReference type="Proteomes" id="UP000041254">
    <property type="component" value="Unassembled WGS sequence"/>
</dbReference>
<protein>
    <submittedName>
        <fullName evidence="1">Uncharacterized protein</fullName>
    </submittedName>
</protein>
<dbReference type="EMBL" id="CDMY01000795">
    <property type="protein sequence ID" value="CEM33835.1"/>
    <property type="molecule type" value="Genomic_DNA"/>
</dbReference>
<keyword evidence="2" id="KW-1185">Reference proteome</keyword>
<proteinExistence type="predicted"/>
<accession>A0A0G4GT48</accession>
<sequence>MAVRYGYEPLKMDSHCNACGATNSLDHALNCAVGGLVVRRHNEVLDVLCDLSAMAWGESAVRKEVWIVEPEEEGTGQKGCWPTWWCEGCGSGKRTRRLTFA</sequence>
<organism evidence="1 2">
    <name type="scientific">Vitrella brassicaformis (strain CCMP3155)</name>
    <dbReference type="NCBI Taxonomy" id="1169540"/>
    <lineage>
        <taxon>Eukaryota</taxon>
        <taxon>Sar</taxon>
        <taxon>Alveolata</taxon>
        <taxon>Colpodellida</taxon>
        <taxon>Vitrellaceae</taxon>
        <taxon>Vitrella</taxon>
    </lineage>
</organism>
<dbReference type="PhylomeDB" id="A0A0G4GT48"/>